<feature type="transmembrane region" description="Helical" evidence="6">
    <location>
        <begin position="129"/>
        <end position="147"/>
    </location>
</feature>
<comment type="subcellular location">
    <subcellularLocation>
        <location evidence="1">Membrane</location>
        <topology evidence="1">Multi-pass membrane protein</topology>
    </subcellularLocation>
</comment>
<feature type="domain" description="EamA" evidence="7">
    <location>
        <begin position="156"/>
        <end position="292"/>
    </location>
</feature>
<evidence type="ECO:0000256" key="1">
    <source>
        <dbReference type="ARBA" id="ARBA00004141"/>
    </source>
</evidence>
<feature type="transmembrane region" description="Helical" evidence="6">
    <location>
        <begin position="100"/>
        <end position="120"/>
    </location>
</feature>
<feature type="transmembrane region" description="Helical" evidence="6">
    <location>
        <begin position="38"/>
        <end position="59"/>
    </location>
</feature>
<feature type="transmembrane region" description="Helical" evidence="6">
    <location>
        <begin position="219"/>
        <end position="241"/>
    </location>
</feature>
<dbReference type="Proteomes" id="UP000438914">
    <property type="component" value="Unassembled WGS sequence"/>
</dbReference>
<feature type="domain" description="EamA" evidence="7">
    <location>
        <begin position="12"/>
        <end position="144"/>
    </location>
</feature>
<evidence type="ECO:0000256" key="2">
    <source>
        <dbReference type="ARBA" id="ARBA00007362"/>
    </source>
</evidence>
<dbReference type="Pfam" id="PF00892">
    <property type="entry name" value="EamA"/>
    <property type="match status" value="2"/>
</dbReference>
<feature type="transmembrane region" description="Helical" evidence="6">
    <location>
        <begin position="190"/>
        <end position="207"/>
    </location>
</feature>
<keyword evidence="3 6" id="KW-0812">Transmembrane</keyword>
<dbReference type="PANTHER" id="PTHR32322:SF2">
    <property type="entry name" value="EAMA DOMAIN-CONTAINING PROTEIN"/>
    <property type="match status" value="1"/>
</dbReference>
<dbReference type="GO" id="GO:0016020">
    <property type="term" value="C:membrane"/>
    <property type="evidence" value="ECO:0007669"/>
    <property type="project" value="UniProtKB-SubCell"/>
</dbReference>
<keyword evidence="9" id="KW-1185">Reference proteome</keyword>
<evidence type="ECO:0000256" key="3">
    <source>
        <dbReference type="ARBA" id="ARBA00022692"/>
    </source>
</evidence>
<dbReference type="RefSeq" id="WP_154535097.1">
    <property type="nucleotide sequence ID" value="NZ_VUNG01000040.1"/>
</dbReference>
<dbReference type="InterPro" id="IPR037185">
    <property type="entry name" value="EmrE-like"/>
</dbReference>
<evidence type="ECO:0000313" key="9">
    <source>
        <dbReference type="Proteomes" id="UP000438914"/>
    </source>
</evidence>
<evidence type="ECO:0000313" key="8">
    <source>
        <dbReference type="EMBL" id="MST85509.1"/>
    </source>
</evidence>
<dbReference type="PANTHER" id="PTHR32322">
    <property type="entry name" value="INNER MEMBRANE TRANSPORTER"/>
    <property type="match status" value="1"/>
</dbReference>
<protein>
    <submittedName>
        <fullName evidence="8">DMT family transporter</fullName>
    </submittedName>
</protein>
<dbReference type="SUPFAM" id="SSF103481">
    <property type="entry name" value="Multidrug resistance efflux transporter EmrE"/>
    <property type="match status" value="2"/>
</dbReference>
<comment type="similarity">
    <text evidence="2">Belongs to the EamA transporter family.</text>
</comment>
<evidence type="ECO:0000256" key="4">
    <source>
        <dbReference type="ARBA" id="ARBA00022989"/>
    </source>
</evidence>
<feature type="transmembrane region" description="Helical" evidence="6">
    <location>
        <begin position="12"/>
        <end position="32"/>
    </location>
</feature>
<feature type="transmembrane region" description="Helical" evidence="6">
    <location>
        <begin position="276"/>
        <end position="295"/>
    </location>
</feature>
<feature type="transmembrane region" description="Helical" evidence="6">
    <location>
        <begin position="159"/>
        <end position="178"/>
    </location>
</feature>
<sequence length="299" mass="33496">MENVELKRSWPYHLLGIMVVLIWGVTFVNSKVLLNHGLMAHEIFTLRFLFAWLCIWLISPKKLWCDNLHDELLMVLLGITGGSLYFVTENIAVKVGYVNNVSFIVCTAPLLTTILALLFLKDIHANRKLIVGSLLATIGVGLVVFNGQFILKINPLGDFLALAASLCWAIYSILMRYVKHYSSVFVTRKVFFYGLVTVLPVYLVRPWNFPFHDFLQPLVWGNLLFLGVVASFACFALWSFVIKKIGAISASNYIYLNPISTVVASAFVLHERMTTLAFMGAGSILLGVYIVSKALPQKA</sequence>
<reference evidence="8 9" key="1">
    <citation type="submission" date="2019-08" db="EMBL/GenBank/DDBJ databases">
        <title>In-depth cultivation of the pig gut microbiome towards novel bacterial diversity and tailored functional studies.</title>
        <authorList>
            <person name="Wylensek D."/>
            <person name="Hitch T.C.A."/>
            <person name="Clavel T."/>
        </authorList>
    </citation>
    <scope>NUCLEOTIDE SEQUENCE [LARGE SCALE GENOMIC DNA]</scope>
    <source>
        <strain evidence="8 9">LKV-178-WT-2A</strain>
    </source>
</reference>
<accession>A0A7K0KI16</accession>
<keyword evidence="4 6" id="KW-1133">Transmembrane helix</keyword>
<feature type="transmembrane region" description="Helical" evidence="6">
    <location>
        <begin position="71"/>
        <end position="88"/>
    </location>
</feature>
<feature type="transmembrane region" description="Helical" evidence="6">
    <location>
        <begin position="253"/>
        <end position="270"/>
    </location>
</feature>
<proteinExistence type="inferred from homology"/>
<gene>
    <name evidence="8" type="ORF">FYJ73_12675</name>
</gene>
<name>A0A7K0KI16_9BACT</name>
<dbReference type="AlphaFoldDB" id="A0A7K0KI16"/>
<comment type="caution">
    <text evidence="8">The sequence shown here is derived from an EMBL/GenBank/DDBJ whole genome shotgun (WGS) entry which is preliminary data.</text>
</comment>
<organism evidence="8 9">
    <name type="scientific">Hallella mizrahii</name>
    <dbReference type="NCBI Taxonomy" id="2606637"/>
    <lineage>
        <taxon>Bacteria</taxon>
        <taxon>Pseudomonadati</taxon>
        <taxon>Bacteroidota</taxon>
        <taxon>Bacteroidia</taxon>
        <taxon>Bacteroidales</taxon>
        <taxon>Prevotellaceae</taxon>
        <taxon>Hallella</taxon>
    </lineage>
</organism>
<dbReference type="EMBL" id="VUNG01000040">
    <property type="protein sequence ID" value="MST85509.1"/>
    <property type="molecule type" value="Genomic_DNA"/>
</dbReference>
<dbReference type="InterPro" id="IPR050638">
    <property type="entry name" value="AA-Vitamin_Transporters"/>
</dbReference>
<evidence type="ECO:0000259" key="7">
    <source>
        <dbReference type="Pfam" id="PF00892"/>
    </source>
</evidence>
<evidence type="ECO:0000256" key="5">
    <source>
        <dbReference type="ARBA" id="ARBA00023136"/>
    </source>
</evidence>
<dbReference type="InterPro" id="IPR000620">
    <property type="entry name" value="EamA_dom"/>
</dbReference>
<evidence type="ECO:0000256" key="6">
    <source>
        <dbReference type="SAM" id="Phobius"/>
    </source>
</evidence>
<keyword evidence="5 6" id="KW-0472">Membrane</keyword>